<evidence type="ECO:0000256" key="1">
    <source>
        <dbReference type="SAM" id="MobiDB-lite"/>
    </source>
</evidence>
<dbReference type="Proteomes" id="UP000299102">
    <property type="component" value="Unassembled WGS sequence"/>
</dbReference>
<reference evidence="2 3" key="1">
    <citation type="journal article" date="2019" name="Commun. Biol.">
        <title>The bagworm genome reveals a unique fibroin gene that provides high tensile strength.</title>
        <authorList>
            <person name="Kono N."/>
            <person name="Nakamura H."/>
            <person name="Ohtoshi R."/>
            <person name="Tomita M."/>
            <person name="Numata K."/>
            <person name="Arakawa K."/>
        </authorList>
    </citation>
    <scope>NUCLEOTIDE SEQUENCE [LARGE SCALE GENOMIC DNA]</scope>
</reference>
<evidence type="ECO:0000313" key="3">
    <source>
        <dbReference type="Proteomes" id="UP000299102"/>
    </source>
</evidence>
<feature type="region of interest" description="Disordered" evidence="1">
    <location>
        <begin position="60"/>
        <end position="83"/>
    </location>
</feature>
<protein>
    <submittedName>
        <fullName evidence="2">Uncharacterized protein</fullName>
    </submittedName>
</protein>
<sequence length="83" mass="8831">MIKPSAPEVIISSLPAATSSPRPALSRSLGVTLLHHYEGCQAHACVRVCMCVSACARCRRAGGRRPPPDLARPQGRSSHSIDK</sequence>
<comment type="caution">
    <text evidence="2">The sequence shown here is derived from an EMBL/GenBank/DDBJ whole genome shotgun (WGS) entry which is preliminary data.</text>
</comment>
<proteinExistence type="predicted"/>
<dbReference type="AlphaFoldDB" id="A0A4C1XJD3"/>
<name>A0A4C1XJD3_EUMVA</name>
<gene>
    <name evidence="2" type="ORF">EVAR_43042_1</name>
</gene>
<keyword evidence="3" id="KW-1185">Reference proteome</keyword>
<dbReference type="EMBL" id="BGZK01000885">
    <property type="protein sequence ID" value="GBP64026.1"/>
    <property type="molecule type" value="Genomic_DNA"/>
</dbReference>
<accession>A0A4C1XJD3</accession>
<organism evidence="2 3">
    <name type="scientific">Eumeta variegata</name>
    <name type="common">Bagworm moth</name>
    <name type="synonym">Eumeta japonica</name>
    <dbReference type="NCBI Taxonomy" id="151549"/>
    <lineage>
        <taxon>Eukaryota</taxon>
        <taxon>Metazoa</taxon>
        <taxon>Ecdysozoa</taxon>
        <taxon>Arthropoda</taxon>
        <taxon>Hexapoda</taxon>
        <taxon>Insecta</taxon>
        <taxon>Pterygota</taxon>
        <taxon>Neoptera</taxon>
        <taxon>Endopterygota</taxon>
        <taxon>Lepidoptera</taxon>
        <taxon>Glossata</taxon>
        <taxon>Ditrysia</taxon>
        <taxon>Tineoidea</taxon>
        <taxon>Psychidae</taxon>
        <taxon>Oiketicinae</taxon>
        <taxon>Eumeta</taxon>
    </lineage>
</organism>
<evidence type="ECO:0000313" key="2">
    <source>
        <dbReference type="EMBL" id="GBP64026.1"/>
    </source>
</evidence>